<evidence type="ECO:0000313" key="4">
    <source>
        <dbReference type="Proteomes" id="UP000259211"/>
    </source>
</evidence>
<proteinExistence type="predicted"/>
<evidence type="ECO:0000259" key="1">
    <source>
        <dbReference type="Pfam" id="PF22743"/>
    </source>
</evidence>
<dbReference type="EMBL" id="NOWI01000005">
    <property type="protein sequence ID" value="RFT44494.1"/>
    <property type="molecule type" value="Genomic_DNA"/>
</dbReference>
<dbReference type="RefSeq" id="WP_004811866.1">
    <property type="nucleotide sequence ID" value="NZ_AP024308.1"/>
</dbReference>
<name>A0A1B9VS73_9ACTN</name>
<dbReference type="GeneID" id="29842102"/>
<dbReference type="OrthoDB" id="5244559at2"/>
<dbReference type="Pfam" id="PF22743">
    <property type="entry name" value="PspAA"/>
    <property type="match status" value="1"/>
</dbReference>
<organism evidence="3 4">
    <name type="scientific">Cutibacterium avidum</name>
    <dbReference type="NCBI Taxonomy" id="33010"/>
    <lineage>
        <taxon>Bacteria</taxon>
        <taxon>Bacillati</taxon>
        <taxon>Actinomycetota</taxon>
        <taxon>Actinomycetes</taxon>
        <taxon>Propionibacteriales</taxon>
        <taxon>Propionibacteriaceae</taxon>
        <taxon>Cutibacterium</taxon>
    </lineage>
</organism>
<dbReference type="Proteomes" id="UP001309299">
    <property type="component" value="Unassembled WGS sequence"/>
</dbReference>
<dbReference type="InterPro" id="IPR054437">
    <property type="entry name" value="PspA-assoc_dom"/>
</dbReference>
<comment type="caution">
    <text evidence="3">The sequence shown here is derived from an EMBL/GenBank/DDBJ whole genome shotgun (WGS) entry which is preliminary data.</text>
</comment>
<dbReference type="eggNOG" id="ENOG50332BD">
    <property type="taxonomic scope" value="Bacteria"/>
</dbReference>
<dbReference type="AlphaFoldDB" id="A0A1B9VS73"/>
<reference evidence="3 4" key="1">
    <citation type="submission" date="2017-07" db="EMBL/GenBank/DDBJ databases">
        <authorList>
            <person name="Sun Z.S."/>
            <person name="Albrecht U."/>
            <person name="Echele G."/>
            <person name="Lee C.C."/>
        </authorList>
    </citation>
    <scope>NUCLEOTIDE SEQUENCE [LARGE SCALE GENOMIC DNA]</scope>
    <source>
        <strain evidence="3 4">P16-029</strain>
    </source>
</reference>
<dbReference type="STRING" id="33010.BFS79_03430"/>
<gene>
    <name evidence="3" type="ORF">CHT91_06580</name>
    <name evidence="2" type="ORF">V7F78_11370</name>
</gene>
<protein>
    <recommendedName>
        <fullName evidence="1">PspA-associated domain-containing protein</fullName>
    </recommendedName>
</protein>
<dbReference type="Proteomes" id="UP000259211">
    <property type="component" value="Unassembled WGS sequence"/>
</dbReference>
<sequence>MIIRIVGEGQWQVPDTEMNHLNRIDSRVEHAIETTSQSELTEALSELVTTVRTIGTPIADDNIVDSDLIVPDVSATIEEVSVWLSENPAGDGLIPG</sequence>
<accession>A0A1B9VS73</accession>
<feature type="domain" description="PspA-associated" evidence="1">
    <location>
        <begin position="1"/>
        <end position="96"/>
    </location>
</feature>
<reference evidence="2" key="2">
    <citation type="submission" date="2024-02" db="EMBL/GenBank/DDBJ databases">
        <title>Bacterial skin colonization with Propionibacterium avidum as a risk factor for Periprosthetic Joint Infections - a single-center prospective study.</title>
        <authorList>
            <person name="Achermann Y."/>
        </authorList>
    </citation>
    <scope>NUCLEOTIDE SEQUENCE</scope>
    <source>
        <strain evidence="2">PAVI-2017310195</strain>
    </source>
</reference>
<evidence type="ECO:0000313" key="3">
    <source>
        <dbReference type="EMBL" id="RFT44494.1"/>
    </source>
</evidence>
<evidence type="ECO:0000313" key="2">
    <source>
        <dbReference type="EMBL" id="MEH1547587.1"/>
    </source>
</evidence>
<dbReference type="EMBL" id="JBAKUA010000022">
    <property type="protein sequence ID" value="MEH1547587.1"/>
    <property type="molecule type" value="Genomic_DNA"/>
</dbReference>